<feature type="compositionally biased region" description="Basic and acidic residues" evidence="9">
    <location>
        <begin position="480"/>
        <end position="495"/>
    </location>
</feature>
<proteinExistence type="predicted"/>
<dbReference type="InterPro" id="IPR036055">
    <property type="entry name" value="LDL_receptor-like_sf"/>
</dbReference>
<feature type="disulfide bond" evidence="8">
    <location>
        <begin position="461"/>
        <end position="476"/>
    </location>
</feature>
<feature type="disulfide bond" evidence="8">
    <location>
        <begin position="609"/>
        <end position="627"/>
    </location>
</feature>
<evidence type="ECO:0000256" key="3">
    <source>
        <dbReference type="ARBA" id="ARBA00022692"/>
    </source>
</evidence>
<accession>A0ABN8HQH7</accession>
<dbReference type="PRINTS" id="PR00261">
    <property type="entry name" value="LDLRECEPTOR"/>
</dbReference>
<evidence type="ECO:0000256" key="9">
    <source>
        <dbReference type="SAM" id="MobiDB-lite"/>
    </source>
</evidence>
<reference evidence="11" key="1">
    <citation type="submission" date="2022-03" db="EMBL/GenBank/DDBJ databases">
        <authorList>
            <person name="Martin H S."/>
        </authorList>
    </citation>
    <scope>NUCLEOTIDE SEQUENCE</scope>
</reference>
<dbReference type="Gene3D" id="4.10.400.10">
    <property type="entry name" value="Low-density Lipoprotein Receptor"/>
    <property type="match status" value="2"/>
</dbReference>
<dbReference type="PROSITE" id="PS50068">
    <property type="entry name" value="LDLRA_2"/>
    <property type="match status" value="2"/>
</dbReference>
<dbReference type="Pfam" id="PF00057">
    <property type="entry name" value="Ldl_recept_a"/>
    <property type="match status" value="2"/>
</dbReference>
<dbReference type="EMBL" id="OW152813">
    <property type="protein sequence ID" value="CAH2036029.1"/>
    <property type="molecule type" value="Genomic_DNA"/>
</dbReference>
<evidence type="ECO:0000256" key="6">
    <source>
        <dbReference type="ARBA" id="ARBA00023136"/>
    </source>
</evidence>
<keyword evidence="3" id="KW-0812">Transmembrane</keyword>
<feature type="compositionally biased region" description="Basic and acidic residues" evidence="9">
    <location>
        <begin position="510"/>
        <end position="519"/>
    </location>
</feature>
<evidence type="ECO:0000313" key="11">
    <source>
        <dbReference type="EMBL" id="CAH2036029.1"/>
    </source>
</evidence>
<dbReference type="PANTHER" id="PTHR24270">
    <property type="entry name" value="LOW-DENSITY LIPOPROTEIN RECEPTOR-RELATED"/>
    <property type="match status" value="1"/>
</dbReference>
<keyword evidence="4" id="KW-0677">Repeat</keyword>
<dbReference type="Proteomes" id="UP000837857">
    <property type="component" value="Chromosome 1"/>
</dbReference>
<feature type="non-terminal residue" evidence="11">
    <location>
        <position position="645"/>
    </location>
</feature>
<name>A0ABN8HQH7_9NEOP</name>
<keyword evidence="12" id="KW-1185">Reference proteome</keyword>
<evidence type="ECO:0000256" key="5">
    <source>
        <dbReference type="ARBA" id="ARBA00022989"/>
    </source>
</evidence>
<feature type="region of interest" description="Disordered" evidence="9">
    <location>
        <begin position="282"/>
        <end position="316"/>
    </location>
</feature>
<organism evidence="11 12">
    <name type="scientific">Iphiclides podalirius</name>
    <name type="common">scarce swallowtail</name>
    <dbReference type="NCBI Taxonomy" id="110791"/>
    <lineage>
        <taxon>Eukaryota</taxon>
        <taxon>Metazoa</taxon>
        <taxon>Ecdysozoa</taxon>
        <taxon>Arthropoda</taxon>
        <taxon>Hexapoda</taxon>
        <taxon>Insecta</taxon>
        <taxon>Pterygota</taxon>
        <taxon>Neoptera</taxon>
        <taxon>Endopterygota</taxon>
        <taxon>Lepidoptera</taxon>
        <taxon>Glossata</taxon>
        <taxon>Ditrysia</taxon>
        <taxon>Papilionoidea</taxon>
        <taxon>Papilionidae</taxon>
        <taxon>Papilioninae</taxon>
        <taxon>Iphiclides</taxon>
    </lineage>
</organism>
<evidence type="ECO:0000256" key="7">
    <source>
        <dbReference type="ARBA" id="ARBA00023157"/>
    </source>
</evidence>
<evidence type="ECO:0000256" key="4">
    <source>
        <dbReference type="ARBA" id="ARBA00022737"/>
    </source>
</evidence>
<evidence type="ECO:0000259" key="10">
    <source>
        <dbReference type="PROSITE" id="PS50024"/>
    </source>
</evidence>
<feature type="region of interest" description="Disordered" evidence="9">
    <location>
        <begin position="61"/>
        <end position="81"/>
    </location>
</feature>
<gene>
    <name evidence="11" type="ORF">IPOD504_LOCUS813</name>
</gene>
<feature type="domain" description="SEA" evidence="10">
    <location>
        <begin position="321"/>
        <end position="434"/>
    </location>
</feature>
<keyword evidence="6" id="KW-0472">Membrane</keyword>
<dbReference type="PROSITE" id="PS50024">
    <property type="entry name" value="SEA"/>
    <property type="match status" value="1"/>
</dbReference>
<keyword evidence="5" id="KW-1133">Transmembrane helix</keyword>
<feature type="disulfide bond" evidence="8">
    <location>
        <begin position="621"/>
        <end position="636"/>
    </location>
</feature>
<keyword evidence="7 8" id="KW-1015">Disulfide bond</keyword>
<feature type="disulfide bond" evidence="8">
    <location>
        <begin position="449"/>
        <end position="467"/>
    </location>
</feature>
<dbReference type="PROSITE" id="PS01209">
    <property type="entry name" value="LDLRA_1"/>
    <property type="match status" value="2"/>
</dbReference>
<dbReference type="InterPro" id="IPR023415">
    <property type="entry name" value="LDLR_class-A_CS"/>
</dbReference>
<dbReference type="InterPro" id="IPR002172">
    <property type="entry name" value="LDrepeatLR_classA_rpt"/>
</dbReference>
<dbReference type="CDD" id="cd00112">
    <property type="entry name" value="LDLa"/>
    <property type="match status" value="2"/>
</dbReference>
<dbReference type="PANTHER" id="PTHR24270:SF62">
    <property type="entry name" value="LOW-DENSITY LIPOPROTEIN RECEPTOR-RELATED PROTEIN 2"/>
    <property type="match status" value="1"/>
</dbReference>
<dbReference type="SMART" id="SM00192">
    <property type="entry name" value="LDLa"/>
    <property type="match status" value="3"/>
</dbReference>
<evidence type="ECO:0000256" key="8">
    <source>
        <dbReference type="PROSITE-ProRule" id="PRU00124"/>
    </source>
</evidence>
<sequence>MIGVWFDPRSVTYAPTRKFACAGECKDSERRGREKKKSIRSLLPGTLSAVVRNLFANQTPSSRYHDLSNSPRLRVRPASESPAGSLLTSFTVGSVSQVSTCEKGNIEYPFLWDSKPARHTTPADRPFAPRGAAHISNALTGRVMQEHVVIRTHAQASIAGLPRVQFVFDFHRLYKWNDRGPVTRGKRAQPYFPTSRFVATLGGFLSPRSGGILADAASAAAIKTALVYPRNGSLAEDIYWEGEEDSSNEFLEVREPESGLVGHLRRLKRQLFWPFSSTTEAPAEYESATDDNYDEPNGNDLDEDDANEGSGTLIKPELDTKEKTLRVTFVVMEPYLKQYSNRDSEQFQNISRGLADAVNALFNDLPGTQRANLVRIQSRLSDEFSCKVTMEIVTSGYENTKEIVRILQDHIKQRRHLGVFTVDDKEFSSADITDPGNANLDCASDEMRCDDGRCVPYSAWCNGVVECADGTDEASCSGQDENRVDQEQEPVRRGDDDEPEPPIGETPTGGEERGASADRDIEEEENGEEETCTATYPCINSNITICDKHRCNKIVDCPEGEDELGCNDIDENRDVPGGLFTVAPDSDNEVVPATTTVQSTICLVDEFRCDNTRCIPVGSRCDRRPDCDDGTDEAGCPPGFWSLTR</sequence>
<dbReference type="SUPFAM" id="SSF57424">
    <property type="entry name" value="LDL receptor-like module"/>
    <property type="match status" value="2"/>
</dbReference>
<dbReference type="InterPro" id="IPR050685">
    <property type="entry name" value="LDLR"/>
</dbReference>
<feature type="disulfide bond" evidence="8">
    <location>
        <begin position="442"/>
        <end position="454"/>
    </location>
</feature>
<evidence type="ECO:0000256" key="2">
    <source>
        <dbReference type="ARBA" id="ARBA00004308"/>
    </source>
</evidence>
<feature type="region of interest" description="Disordered" evidence="9">
    <location>
        <begin position="472"/>
        <end position="528"/>
    </location>
</feature>
<dbReference type="InterPro" id="IPR000082">
    <property type="entry name" value="SEA_dom"/>
</dbReference>
<evidence type="ECO:0000256" key="1">
    <source>
        <dbReference type="ARBA" id="ARBA00004167"/>
    </source>
</evidence>
<feature type="compositionally biased region" description="Polar residues" evidence="9">
    <location>
        <begin position="61"/>
        <end position="71"/>
    </location>
</feature>
<evidence type="ECO:0000313" key="12">
    <source>
        <dbReference type="Proteomes" id="UP000837857"/>
    </source>
</evidence>
<protein>
    <recommendedName>
        <fullName evidence="10">SEA domain-containing protein</fullName>
    </recommendedName>
</protein>
<feature type="disulfide bond" evidence="8">
    <location>
        <begin position="602"/>
        <end position="614"/>
    </location>
</feature>
<comment type="subcellular location">
    <subcellularLocation>
        <location evidence="2">Endomembrane system</location>
    </subcellularLocation>
    <subcellularLocation>
        <location evidence="1">Membrane</location>
        <topology evidence="1">Single-pass membrane protein</topology>
    </subcellularLocation>
</comment>